<accession>A0A0E9WWT6</accession>
<protein>
    <submittedName>
        <fullName evidence="1">Uncharacterized protein</fullName>
    </submittedName>
</protein>
<reference evidence="1" key="2">
    <citation type="journal article" date="2015" name="Fish Shellfish Immunol.">
        <title>Early steps in the European eel (Anguilla anguilla)-Vibrio vulnificus interaction in the gills: Role of the RtxA13 toxin.</title>
        <authorList>
            <person name="Callol A."/>
            <person name="Pajuelo D."/>
            <person name="Ebbesson L."/>
            <person name="Teles M."/>
            <person name="MacKenzie S."/>
            <person name="Amaro C."/>
        </authorList>
    </citation>
    <scope>NUCLEOTIDE SEQUENCE</scope>
</reference>
<name>A0A0E9WWT6_ANGAN</name>
<reference evidence="1" key="1">
    <citation type="submission" date="2014-11" db="EMBL/GenBank/DDBJ databases">
        <authorList>
            <person name="Amaro Gonzalez C."/>
        </authorList>
    </citation>
    <scope>NUCLEOTIDE SEQUENCE</scope>
</reference>
<dbReference type="EMBL" id="GBXM01014472">
    <property type="protein sequence ID" value="JAH94105.1"/>
    <property type="molecule type" value="Transcribed_RNA"/>
</dbReference>
<sequence length="50" mass="5821">MCIQNCSVLHSLAHKMLIYGEQKTAKKNARVHYCGIKRCSHAFHRERKGH</sequence>
<organism evidence="1">
    <name type="scientific">Anguilla anguilla</name>
    <name type="common">European freshwater eel</name>
    <name type="synonym">Muraena anguilla</name>
    <dbReference type="NCBI Taxonomy" id="7936"/>
    <lineage>
        <taxon>Eukaryota</taxon>
        <taxon>Metazoa</taxon>
        <taxon>Chordata</taxon>
        <taxon>Craniata</taxon>
        <taxon>Vertebrata</taxon>
        <taxon>Euteleostomi</taxon>
        <taxon>Actinopterygii</taxon>
        <taxon>Neopterygii</taxon>
        <taxon>Teleostei</taxon>
        <taxon>Anguilliformes</taxon>
        <taxon>Anguillidae</taxon>
        <taxon>Anguilla</taxon>
    </lineage>
</organism>
<proteinExistence type="predicted"/>
<evidence type="ECO:0000313" key="1">
    <source>
        <dbReference type="EMBL" id="JAH94105.1"/>
    </source>
</evidence>
<dbReference type="AlphaFoldDB" id="A0A0E9WWT6"/>